<comment type="caution">
    <text evidence="1">The sequence shown here is derived from an EMBL/GenBank/DDBJ whole genome shotgun (WGS) entry which is preliminary data.</text>
</comment>
<organism evidence="1 2">
    <name type="scientific">Durusdinium trenchii</name>
    <dbReference type="NCBI Taxonomy" id="1381693"/>
    <lineage>
        <taxon>Eukaryota</taxon>
        <taxon>Sar</taxon>
        <taxon>Alveolata</taxon>
        <taxon>Dinophyceae</taxon>
        <taxon>Suessiales</taxon>
        <taxon>Symbiodiniaceae</taxon>
        <taxon>Durusdinium</taxon>
    </lineage>
</organism>
<gene>
    <name evidence="1" type="ORF">CCMP2556_LOCUS50361</name>
</gene>
<sequence length="267" mass="29364">MIDMGHVDMFHREDIFRTRAFRSVPLCVELFDVSAAHGAAVWDGSGSHRFPLYCCLHRLQGIGGPCAEWDPPNRVRAWRPRSIVRQFSSLCGVHALGWMREMDLEAALYCCSCCQEASLEGRAQKASQSPGCVARPTGNFEDAGARPADVIDVPPRYGSRVLRPGPPGMRGVNLYKQTPGGPPRCVVGVGDPHIFSCVDAALRAIASLLAALLREYEDYFGPVGISTETADLRAAMLKAFDWKELLEVRQPRPDTCKLSTPFFGDLI</sequence>
<keyword evidence="2" id="KW-1185">Reference proteome</keyword>
<dbReference type="Proteomes" id="UP001642484">
    <property type="component" value="Unassembled WGS sequence"/>
</dbReference>
<evidence type="ECO:0000313" key="2">
    <source>
        <dbReference type="Proteomes" id="UP001642484"/>
    </source>
</evidence>
<protein>
    <submittedName>
        <fullName evidence="1">Uncharacterized protein</fullName>
    </submittedName>
</protein>
<proteinExistence type="predicted"/>
<reference evidence="1 2" key="1">
    <citation type="submission" date="2024-02" db="EMBL/GenBank/DDBJ databases">
        <authorList>
            <person name="Chen Y."/>
            <person name="Shah S."/>
            <person name="Dougan E. K."/>
            <person name="Thang M."/>
            <person name="Chan C."/>
        </authorList>
    </citation>
    <scope>NUCLEOTIDE SEQUENCE [LARGE SCALE GENOMIC DNA]</scope>
</reference>
<accession>A0ABP0S6R8</accession>
<dbReference type="EMBL" id="CAXAMN010027051">
    <property type="protein sequence ID" value="CAK9108009.1"/>
    <property type="molecule type" value="Genomic_DNA"/>
</dbReference>
<name>A0ABP0S6R8_9DINO</name>
<evidence type="ECO:0000313" key="1">
    <source>
        <dbReference type="EMBL" id="CAK9108009.1"/>
    </source>
</evidence>